<evidence type="ECO:0000256" key="3">
    <source>
        <dbReference type="ARBA" id="ARBA00022840"/>
    </source>
</evidence>
<dbReference type="AlphaFoldDB" id="K6X2Y9"/>
<protein>
    <recommendedName>
        <fullName evidence="4">Carboxyltransferase domain-containing protein</fullName>
    </recommendedName>
</protein>
<evidence type="ECO:0000256" key="1">
    <source>
        <dbReference type="ARBA" id="ARBA00022741"/>
    </source>
</evidence>
<dbReference type="OrthoDB" id="9768696at2"/>
<evidence type="ECO:0000313" key="5">
    <source>
        <dbReference type="EMBL" id="GAB93169.1"/>
    </source>
</evidence>
<organism evidence="5 6">
    <name type="scientific">Gordonia rhizosphera NBRC 16068</name>
    <dbReference type="NCBI Taxonomy" id="1108045"/>
    <lineage>
        <taxon>Bacteria</taxon>
        <taxon>Bacillati</taxon>
        <taxon>Actinomycetota</taxon>
        <taxon>Actinomycetes</taxon>
        <taxon>Mycobacteriales</taxon>
        <taxon>Gordoniaceae</taxon>
        <taxon>Gordonia</taxon>
    </lineage>
</organism>
<evidence type="ECO:0000313" key="6">
    <source>
        <dbReference type="Proteomes" id="UP000008363"/>
    </source>
</evidence>
<dbReference type="SMART" id="SM00797">
    <property type="entry name" value="AHS2"/>
    <property type="match status" value="1"/>
</dbReference>
<dbReference type="InterPro" id="IPR029000">
    <property type="entry name" value="Cyclophilin-like_dom_sf"/>
</dbReference>
<dbReference type="STRING" id="1108045.GORHZ_209_00040"/>
<comment type="caution">
    <text evidence="5">The sequence shown here is derived from an EMBL/GenBank/DDBJ whole genome shotgun (WGS) entry which is preliminary data.</text>
</comment>
<evidence type="ECO:0000256" key="2">
    <source>
        <dbReference type="ARBA" id="ARBA00022801"/>
    </source>
</evidence>
<dbReference type="SUPFAM" id="SSF50891">
    <property type="entry name" value="Cyclophilin-like"/>
    <property type="match status" value="1"/>
</dbReference>
<accession>K6X2Y9</accession>
<dbReference type="PANTHER" id="PTHR43309">
    <property type="entry name" value="5-OXOPROLINASE SUBUNIT C"/>
    <property type="match status" value="1"/>
</dbReference>
<feature type="domain" description="Carboxyltransferase" evidence="4">
    <location>
        <begin position="25"/>
        <end position="290"/>
    </location>
</feature>
<dbReference type="GO" id="GO:0005524">
    <property type="term" value="F:ATP binding"/>
    <property type="evidence" value="ECO:0007669"/>
    <property type="project" value="UniProtKB-KW"/>
</dbReference>
<dbReference type="EMBL" id="BAHC01000209">
    <property type="protein sequence ID" value="GAB93169.1"/>
    <property type="molecule type" value="Genomic_DNA"/>
</dbReference>
<keyword evidence="3" id="KW-0067">ATP-binding</keyword>
<keyword evidence="6" id="KW-1185">Reference proteome</keyword>
<dbReference type="InterPro" id="IPR003778">
    <property type="entry name" value="CT_A_B"/>
</dbReference>
<dbReference type="InterPro" id="IPR052708">
    <property type="entry name" value="PxpC"/>
</dbReference>
<dbReference type="Proteomes" id="UP000008363">
    <property type="component" value="Unassembled WGS sequence"/>
</dbReference>
<sequence>MRSITIIEPGPLATVQDLGRPGYAHLGVPHSGGADRSSLRLANRLVGNPESAAVIETTLGRLRIRAHGTLLIAVTGASAEVRVDDRPVGAHAALTLRSGDELSLDVPTSGCRNYVAVRGGIDIAPVLGSRSTDTLSGLGPEPLRVGTDLPVGRLGAPWPVVTTAPVDTAEQSVVVLYAATGPRHGHLEIPEDLIRGVWVVSPQSNRVGVRLDRPSEADDALVVHRSDVEELASEGIPHGAVQIPPSGRPVIFLADHPVTGGYPVVAVLTPRAIDHAAQLVAGRPVRFRLR</sequence>
<keyword evidence="1" id="KW-0547">Nucleotide-binding</keyword>
<keyword evidence="2" id="KW-0378">Hydrolase</keyword>
<dbReference type="Gene3D" id="2.40.100.10">
    <property type="entry name" value="Cyclophilin-like"/>
    <property type="match status" value="1"/>
</dbReference>
<dbReference type="GO" id="GO:0016787">
    <property type="term" value="F:hydrolase activity"/>
    <property type="evidence" value="ECO:0007669"/>
    <property type="project" value="UniProtKB-KW"/>
</dbReference>
<evidence type="ECO:0000259" key="4">
    <source>
        <dbReference type="SMART" id="SM00797"/>
    </source>
</evidence>
<gene>
    <name evidence="5" type="ORF">GORHZ_209_00040</name>
</gene>
<dbReference type="NCBIfam" id="TIGR00724">
    <property type="entry name" value="urea_amlyse_rel"/>
    <property type="match status" value="1"/>
</dbReference>
<dbReference type="eggNOG" id="COG1984">
    <property type="taxonomic scope" value="Bacteria"/>
</dbReference>
<reference evidence="5 6" key="1">
    <citation type="submission" date="2012-08" db="EMBL/GenBank/DDBJ databases">
        <title>Whole genome shotgun sequence of Gordonia rhizosphera NBRC 16068.</title>
        <authorList>
            <person name="Takarada H."/>
            <person name="Isaki S."/>
            <person name="Hosoyama A."/>
            <person name="Tsuchikane K."/>
            <person name="Katsumata H."/>
            <person name="Baba S."/>
            <person name="Ohji S."/>
            <person name="Yamazaki S."/>
            <person name="Fujita N."/>
        </authorList>
    </citation>
    <scope>NUCLEOTIDE SEQUENCE [LARGE SCALE GENOMIC DNA]</scope>
    <source>
        <strain evidence="5 6">NBRC 16068</strain>
    </source>
</reference>
<dbReference type="Pfam" id="PF02626">
    <property type="entry name" value="CT_A_B"/>
    <property type="match status" value="1"/>
</dbReference>
<dbReference type="RefSeq" id="WP_006338135.1">
    <property type="nucleotide sequence ID" value="NZ_BAHC01000209.1"/>
</dbReference>
<name>K6X2Y9_9ACTN</name>
<dbReference type="PANTHER" id="PTHR43309:SF3">
    <property type="entry name" value="5-OXOPROLINASE SUBUNIT C"/>
    <property type="match status" value="1"/>
</dbReference>
<proteinExistence type="predicted"/>